<accession>A0A4R8WW15</accession>
<dbReference type="AlphaFoldDB" id="A0A4R8WW15"/>
<evidence type="ECO:0000256" key="1">
    <source>
        <dbReference type="SAM" id="Coils"/>
    </source>
</evidence>
<reference evidence="2 3" key="1">
    <citation type="submission" date="2019-03" db="EMBL/GenBank/DDBJ databases">
        <title>Genomics of glacier-inhabiting Cryobacterium strains.</title>
        <authorList>
            <person name="Liu Q."/>
            <person name="Xin Y.-H."/>
        </authorList>
    </citation>
    <scope>NUCLEOTIDE SEQUENCE [LARGE SCALE GENOMIC DNA]</scope>
    <source>
        <strain evidence="2 3">MDT1-3</strain>
    </source>
</reference>
<dbReference type="RefSeq" id="WP_134565244.1">
    <property type="nucleotide sequence ID" value="NZ_SOFP01000013.1"/>
</dbReference>
<gene>
    <name evidence="2" type="ORF">E3O19_03380</name>
</gene>
<dbReference type="EMBL" id="SOFP01000013">
    <property type="protein sequence ID" value="TFC19191.1"/>
    <property type="molecule type" value="Genomic_DNA"/>
</dbReference>
<evidence type="ECO:0000313" key="3">
    <source>
        <dbReference type="Proteomes" id="UP000298412"/>
    </source>
</evidence>
<keyword evidence="1" id="KW-0175">Coiled coil</keyword>
<sequence length="66" mass="7872">MSSADLEGILQFQLDRQRRTMLEEVDLHERRYRGLSLEILRLTAQIAEEQERTRDAQAEIDNLRIM</sequence>
<dbReference type="Proteomes" id="UP000298412">
    <property type="component" value="Unassembled WGS sequence"/>
</dbReference>
<proteinExistence type="predicted"/>
<organism evidence="2 3">
    <name type="scientific">Cryobacterium algoritolerans</name>
    <dbReference type="NCBI Taxonomy" id="1259184"/>
    <lineage>
        <taxon>Bacteria</taxon>
        <taxon>Bacillati</taxon>
        <taxon>Actinomycetota</taxon>
        <taxon>Actinomycetes</taxon>
        <taxon>Micrococcales</taxon>
        <taxon>Microbacteriaceae</taxon>
        <taxon>Cryobacterium</taxon>
    </lineage>
</organism>
<feature type="coiled-coil region" evidence="1">
    <location>
        <begin position="32"/>
        <end position="66"/>
    </location>
</feature>
<comment type="caution">
    <text evidence="2">The sequence shown here is derived from an EMBL/GenBank/DDBJ whole genome shotgun (WGS) entry which is preliminary data.</text>
</comment>
<evidence type="ECO:0000313" key="2">
    <source>
        <dbReference type="EMBL" id="TFC19191.1"/>
    </source>
</evidence>
<protein>
    <submittedName>
        <fullName evidence="2">Uncharacterized protein</fullName>
    </submittedName>
</protein>
<keyword evidence="3" id="KW-1185">Reference proteome</keyword>
<name>A0A4R8WW15_9MICO</name>